<feature type="domain" description="PH" evidence="2">
    <location>
        <begin position="575"/>
        <end position="689"/>
    </location>
</feature>
<protein>
    <recommendedName>
        <fullName evidence="2">PH domain-containing protein</fullName>
    </recommendedName>
</protein>
<dbReference type="Gene3D" id="2.30.29.30">
    <property type="entry name" value="Pleckstrin-homology domain (PH domain)/Phosphotyrosine-binding domain (PTB)"/>
    <property type="match status" value="1"/>
</dbReference>
<dbReference type="Pfam" id="PF16457">
    <property type="entry name" value="PH_12"/>
    <property type="match status" value="1"/>
</dbReference>
<dbReference type="SUPFAM" id="SSF50729">
    <property type="entry name" value="PH domain-like"/>
    <property type="match status" value="1"/>
</dbReference>
<evidence type="ECO:0000259" key="2">
    <source>
        <dbReference type="Pfam" id="PF16457"/>
    </source>
</evidence>
<name>A0AAV8W1J3_9CUCU</name>
<organism evidence="3 4">
    <name type="scientific">Exocentrus adspersus</name>
    <dbReference type="NCBI Taxonomy" id="1586481"/>
    <lineage>
        <taxon>Eukaryota</taxon>
        <taxon>Metazoa</taxon>
        <taxon>Ecdysozoa</taxon>
        <taxon>Arthropoda</taxon>
        <taxon>Hexapoda</taxon>
        <taxon>Insecta</taxon>
        <taxon>Pterygota</taxon>
        <taxon>Neoptera</taxon>
        <taxon>Endopterygota</taxon>
        <taxon>Coleoptera</taxon>
        <taxon>Polyphaga</taxon>
        <taxon>Cucujiformia</taxon>
        <taxon>Chrysomeloidea</taxon>
        <taxon>Cerambycidae</taxon>
        <taxon>Lamiinae</taxon>
        <taxon>Acanthocinini</taxon>
        <taxon>Exocentrus</taxon>
    </lineage>
</organism>
<evidence type="ECO:0000313" key="4">
    <source>
        <dbReference type="Proteomes" id="UP001159042"/>
    </source>
</evidence>
<dbReference type="InterPro" id="IPR011993">
    <property type="entry name" value="PH-like_dom_sf"/>
</dbReference>
<proteinExistence type="predicted"/>
<sequence>MSDIAKISVEKQDNKEQFLYDLDKSKSLCEIVKDICKTAGLPESPVFGLKLIQTKENPFINTYISENTYKDIQHSDCLKIVFSIEYLLNQRILPHINEKEDSLERAISFEDLLKLSVDPVFIDKLVQSESHKFLINIFIENELKENEQLALLITICHLFQKGYITDTSQNILSKTISILKDSSNSIEQLKYALSILHKILVQKDQVFLPWKQKIIKEVPITELTPYIWNDENNKSLLYGILLLINTIIKLSKGAQRQQLIKEMNLKQNRDSIYRHIIVPGGLEKNIEHELYVLQTYLLSLYKEALDSEININDNNLFEREEFELCEEDVRRLTVLMDFDENNINFPDRFASMENINYSQGERISLASILSEKSYTSSRKSSDIGSRTDIEYDYNNVKISILTLEALRHYKKHHYKIFYQSQVEEKIYEPGIFATSERVVKMLAKMLHIGIDPPDSKSVFYQPIVFNCSSRTPFFLELFSRAMWLLSRTRREMKVLTIEDYPKVMNALEKQIKMVLAKRPIDFKVLTSEMTDTTFDVVMQQWQKEKSDELKILLKTHPCIQQLKTNFSKKNEEHIYSNRMNCLKRGAHFPKVLEKKTSGNMFVQLSKNERELFIYDVKNIKTNTMEFQEKLKISDITHIVIGKNCKHSNLCKSSQQAFSIVINNLENQVNFIAKDERTACYWTDALNLLIENTRRSDFYKRELDDLTEMDVLLQILELQNVHIPKHPPPIPPLPSEMKPSIPPKPTANTILKHQKRRKHP</sequence>
<dbReference type="InterPro" id="IPR001849">
    <property type="entry name" value="PH_domain"/>
</dbReference>
<evidence type="ECO:0000256" key="1">
    <source>
        <dbReference type="SAM" id="MobiDB-lite"/>
    </source>
</evidence>
<comment type="caution">
    <text evidence="3">The sequence shown here is derived from an EMBL/GenBank/DDBJ whole genome shotgun (WGS) entry which is preliminary data.</text>
</comment>
<dbReference type="Proteomes" id="UP001159042">
    <property type="component" value="Unassembled WGS sequence"/>
</dbReference>
<gene>
    <name evidence="3" type="ORF">NQ315_005322</name>
</gene>
<keyword evidence="4" id="KW-1185">Reference proteome</keyword>
<feature type="region of interest" description="Disordered" evidence="1">
    <location>
        <begin position="727"/>
        <end position="759"/>
    </location>
</feature>
<dbReference type="EMBL" id="JANEYG010000014">
    <property type="protein sequence ID" value="KAJ8920454.1"/>
    <property type="molecule type" value="Genomic_DNA"/>
</dbReference>
<feature type="compositionally biased region" description="Pro residues" evidence="1">
    <location>
        <begin position="727"/>
        <end position="744"/>
    </location>
</feature>
<dbReference type="AlphaFoldDB" id="A0AAV8W1J3"/>
<evidence type="ECO:0000313" key="3">
    <source>
        <dbReference type="EMBL" id="KAJ8920454.1"/>
    </source>
</evidence>
<reference evidence="3 4" key="1">
    <citation type="journal article" date="2023" name="Insect Mol. Biol.">
        <title>Genome sequencing provides insights into the evolution of gene families encoding plant cell wall-degrading enzymes in longhorned beetles.</title>
        <authorList>
            <person name="Shin N.R."/>
            <person name="Okamura Y."/>
            <person name="Kirsch R."/>
            <person name="Pauchet Y."/>
        </authorList>
    </citation>
    <scope>NUCLEOTIDE SEQUENCE [LARGE SCALE GENOMIC DNA]</scope>
    <source>
        <strain evidence="3">EAD_L_NR</strain>
    </source>
</reference>
<accession>A0AAV8W1J3</accession>